<name>C5BDR2_EDWI9</name>
<proteinExistence type="predicted"/>
<evidence type="ECO:0000313" key="2">
    <source>
        <dbReference type="Proteomes" id="UP000001485"/>
    </source>
</evidence>
<dbReference type="HOGENOM" id="CLU_3327312_0_0_6"/>
<dbReference type="Proteomes" id="UP000001485">
    <property type="component" value="Chromosome"/>
</dbReference>
<sequence length="38" mass="4230">MPPRSLSALLYAMVKNDAIQQWVIYDIFANSAICIDAS</sequence>
<evidence type="ECO:0000313" key="1">
    <source>
        <dbReference type="EMBL" id="ACR68610.1"/>
    </source>
</evidence>
<dbReference type="KEGG" id="eic:NT01EI_1421"/>
<organism evidence="1 2">
    <name type="scientific">Edwardsiella ictaluri (strain 93-146)</name>
    <dbReference type="NCBI Taxonomy" id="634503"/>
    <lineage>
        <taxon>Bacteria</taxon>
        <taxon>Pseudomonadati</taxon>
        <taxon>Pseudomonadota</taxon>
        <taxon>Gammaproteobacteria</taxon>
        <taxon>Enterobacterales</taxon>
        <taxon>Hafniaceae</taxon>
        <taxon>Edwardsiella</taxon>
    </lineage>
</organism>
<gene>
    <name evidence="1" type="ordered locus">NT01EI_1421</name>
</gene>
<dbReference type="AlphaFoldDB" id="C5BDR2"/>
<protein>
    <submittedName>
        <fullName evidence="1">Uncharacterized protein</fullName>
    </submittedName>
</protein>
<reference evidence="1 2" key="2">
    <citation type="journal article" date="2012" name="J. Bacteriol.">
        <title>Genome Sequence of Edwardsiella ictaluri 93-146, a Strain Associated with a Natural Channel Catfish Outbreak of Enteric Septicemia of Catfish.</title>
        <authorList>
            <person name="Williams M.L."/>
            <person name="Gillaspy A.F."/>
            <person name="Dyer D.W."/>
            <person name="Thune R.L."/>
            <person name="Waldbieser G.C."/>
            <person name="Schuster S.C."/>
            <person name="Gipson J."/>
            <person name="Zaitshik J."/>
            <person name="Landry C."/>
            <person name="Banes M.M."/>
            <person name="Lawrence M.L."/>
        </authorList>
    </citation>
    <scope>NUCLEOTIDE SEQUENCE [LARGE SCALE GENOMIC DNA]</scope>
    <source>
        <strain evidence="1 2">93-146</strain>
    </source>
</reference>
<reference evidence="2" key="1">
    <citation type="submission" date="2009-03" db="EMBL/GenBank/DDBJ databases">
        <title>Complete genome sequence of Edwardsiella ictaluri 93-146.</title>
        <authorList>
            <person name="Williams M.L."/>
            <person name="Gillaspy A.F."/>
            <person name="Dyer D.W."/>
            <person name="Thune R.L."/>
            <person name="Waldbieser G.C."/>
            <person name="Schuster S.C."/>
            <person name="Gipson J."/>
            <person name="Zaitshik J."/>
            <person name="Landry C."/>
            <person name="Lawrence M.L."/>
        </authorList>
    </citation>
    <scope>NUCLEOTIDE SEQUENCE [LARGE SCALE GENOMIC DNA]</scope>
    <source>
        <strain evidence="2">93-146</strain>
    </source>
</reference>
<accession>C5BDR2</accession>
<dbReference type="EMBL" id="CP001600">
    <property type="protein sequence ID" value="ACR68610.1"/>
    <property type="molecule type" value="Genomic_DNA"/>
</dbReference>